<feature type="transmembrane region" description="Helical" evidence="1">
    <location>
        <begin position="66"/>
        <end position="88"/>
    </location>
</feature>
<dbReference type="Gramene" id="PRQ60687">
    <property type="protein sequence ID" value="PRQ60687"/>
    <property type="gene ID" value="RchiOBHm_Chr1g0384001"/>
</dbReference>
<protein>
    <submittedName>
        <fullName evidence="2">Uncharacterized protein</fullName>
    </submittedName>
</protein>
<keyword evidence="1" id="KW-0472">Membrane</keyword>
<keyword evidence="3" id="KW-1185">Reference proteome</keyword>
<dbReference type="Proteomes" id="UP000238479">
    <property type="component" value="Chromosome 1"/>
</dbReference>
<dbReference type="EMBL" id="PDCK01000039">
    <property type="protein sequence ID" value="PRQ60687.1"/>
    <property type="molecule type" value="Genomic_DNA"/>
</dbReference>
<sequence>MIMFVCLSCPLILRGFYSQEVVRKVSFICIYMQAQPQFWHFSCVQFSLMWLVFSFCRFVHEGEVSLSFISLLILLYLLDDVFFFFILIN</sequence>
<feature type="transmembrane region" description="Helical" evidence="1">
    <location>
        <begin position="38"/>
        <end position="59"/>
    </location>
</feature>
<evidence type="ECO:0000313" key="3">
    <source>
        <dbReference type="Proteomes" id="UP000238479"/>
    </source>
</evidence>
<evidence type="ECO:0000256" key="1">
    <source>
        <dbReference type="SAM" id="Phobius"/>
    </source>
</evidence>
<name>A0A2P6SPT4_ROSCH</name>
<accession>A0A2P6SPT4</accession>
<dbReference type="AlphaFoldDB" id="A0A2P6SPT4"/>
<organism evidence="2 3">
    <name type="scientific">Rosa chinensis</name>
    <name type="common">China rose</name>
    <dbReference type="NCBI Taxonomy" id="74649"/>
    <lineage>
        <taxon>Eukaryota</taxon>
        <taxon>Viridiplantae</taxon>
        <taxon>Streptophyta</taxon>
        <taxon>Embryophyta</taxon>
        <taxon>Tracheophyta</taxon>
        <taxon>Spermatophyta</taxon>
        <taxon>Magnoliopsida</taxon>
        <taxon>eudicotyledons</taxon>
        <taxon>Gunneridae</taxon>
        <taxon>Pentapetalae</taxon>
        <taxon>rosids</taxon>
        <taxon>fabids</taxon>
        <taxon>Rosales</taxon>
        <taxon>Rosaceae</taxon>
        <taxon>Rosoideae</taxon>
        <taxon>Rosoideae incertae sedis</taxon>
        <taxon>Rosa</taxon>
    </lineage>
</organism>
<gene>
    <name evidence="2" type="ORF">RchiOBHm_Chr1g0384001</name>
</gene>
<proteinExistence type="predicted"/>
<keyword evidence="1" id="KW-0812">Transmembrane</keyword>
<reference evidence="2 3" key="1">
    <citation type="journal article" date="2018" name="Nat. Genet.">
        <title>The Rosa genome provides new insights in the design of modern roses.</title>
        <authorList>
            <person name="Bendahmane M."/>
        </authorList>
    </citation>
    <scope>NUCLEOTIDE SEQUENCE [LARGE SCALE GENOMIC DNA]</scope>
    <source>
        <strain evidence="3">cv. Old Blush</strain>
    </source>
</reference>
<evidence type="ECO:0000313" key="2">
    <source>
        <dbReference type="EMBL" id="PRQ60687.1"/>
    </source>
</evidence>
<comment type="caution">
    <text evidence="2">The sequence shown here is derived from an EMBL/GenBank/DDBJ whole genome shotgun (WGS) entry which is preliminary data.</text>
</comment>
<keyword evidence="1" id="KW-1133">Transmembrane helix</keyword>